<keyword evidence="9" id="KW-0406">Ion transport</keyword>
<evidence type="ECO:0000256" key="6">
    <source>
        <dbReference type="ARBA" id="ARBA00022692"/>
    </source>
</evidence>
<dbReference type="RefSeq" id="WP_330078962.1">
    <property type="nucleotide sequence ID" value="NZ_JAZDCU010000003.1"/>
</dbReference>
<organism evidence="20 21">
    <name type="scientific">Pseudomonas auratipiscis</name>
    <dbReference type="NCBI Taxonomy" id="3115853"/>
    <lineage>
        <taxon>Bacteria</taxon>
        <taxon>Pseudomonadati</taxon>
        <taxon>Pseudomonadota</taxon>
        <taxon>Gammaproteobacteria</taxon>
        <taxon>Pseudomonadales</taxon>
        <taxon>Pseudomonadaceae</taxon>
        <taxon>Pseudomonas</taxon>
    </lineage>
</organism>
<feature type="signal peptide" evidence="18">
    <location>
        <begin position="1"/>
        <end position="24"/>
    </location>
</feature>
<evidence type="ECO:0000256" key="3">
    <source>
        <dbReference type="ARBA" id="ARBA00022448"/>
    </source>
</evidence>
<dbReference type="PANTHER" id="PTHR32552:SF74">
    <property type="entry name" value="HYDROXAMATE SIDEROPHORE RECEPTOR FHUE"/>
    <property type="match status" value="1"/>
</dbReference>
<dbReference type="Gene3D" id="2.40.170.20">
    <property type="entry name" value="TonB-dependent receptor, beta-barrel domain"/>
    <property type="match status" value="1"/>
</dbReference>
<evidence type="ECO:0000256" key="16">
    <source>
        <dbReference type="RuleBase" id="RU003357"/>
    </source>
</evidence>
<dbReference type="FunFam" id="2.170.130.10:FF:000010">
    <property type="entry name" value="Ferripyoverdine receptor"/>
    <property type="match status" value="1"/>
</dbReference>
<comment type="caution">
    <text evidence="20">The sequence shown here is derived from an EMBL/GenBank/DDBJ whole genome shotgun (WGS) entry which is preliminary data.</text>
</comment>
<dbReference type="InterPro" id="IPR010105">
    <property type="entry name" value="TonB_sidphr_rcpt"/>
</dbReference>
<dbReference type="SUPFAM" id="SSF56935">
    <property type="entry name" value="Porins"/>
    <property type="match status" value="1"/>
</dbReference>
<evidence type="ECO:0000256" key="14">
    <source>
        <dbReference type="PROSITE-ProRule" id="PRU01360"/>
    </source>
</evidence>
<keyword evidence="3 14" id="KW-0813">Transport</keyword>
<dbReference type="Proteomes" id="UP001307839">
    <property type="component" value="Unassembled WGS sequence"/>
</dbReference>
<comment type="similarity">
    <text evidence="2 14 16">Belongs to the TonB-dependent receptor family.</text>
</comment>
<dbReference type="EMBL" id="JAZDQP010000003">
    <property type="protein sequence ID" value="MEE1865804.1"/>
    <property type="molecule type" value="Genomic_DNA"/>
</dbReference>
<evidence type="ECO:0000256" key="9">
    <source>
        <dbReference type="ARBA" id="ARBA00023065"/>
    </source>
</evidence>
<comment type="subcellular location">
    <subcellularLocation>
        <location evidence="1 14">Cell outer membrane</location>
        <topology evidence="1 14">Multi-pass membrane protein</topology>
    </subcellularLocation>
</comment>
<evidence type="ECO:0000256" key="17">
    <source>
        <dbReference type="SAM" id="MobiDB-lite"/>
    </source>
</evidence>
<dbReference type="InterPro" id="IPR000531">
    <property type="entry name" value="Beta-barrel_TonB"/>
</dbReference>
<keyword evidence="11 14" id="KW-0472">Membrane</keyword>
<dbReference type="SMART" id="SM00965">
    <property type="entry name" value="STN"/>
    <property type="match status" value="1"/>
</dbReference>
<keyword evidence="8" id="KW-0408">Iron</keyword>
<evidence type="ECO:0000256" key="8">
    <source>
        <dbReference type="ARBA" id="ARBA00023004"/>
    </source>
</evidence>
<dbReference type="Pfam" id="PF07660">
    <property type="entry name" value="STN"/>
    <property type="match status" value="1"/>
</dbReference>
<evidence type="ECO:0000256" key="18">
    <source>
        <dbReference type="SAM" id="SignalP"/>
    </source>
</evidence>
<keyword evidence="6 14" id="KW-0812">Transmembrane</keyword>
<proteinExistence type="inferred from homology"/>
<keyword evidence="13 14" id="KW-0998">Cell outer membrane</keyword>
<evidence type="ECO:0000256" key="7">
    <source>
        <dbReference type="ARBA" id="ARBA00022729"/>
    </source>
</evidence>
<accession>A0AB35WUN5</accession>
<evidence type="ECO:0000313" key="21">
    <source>
        <dbReference type="Proteomes" id="UP001307839"/>
    </source>
</evidence>
<dbReference type="GO" id="GO:0015344">
    <property type="term" value="F:siderophore uptake transmembrane transporter activity"/>
    <property type="evidence" value="ECO:0007669"/>
    <property type="project" value="TreeGrafter"/>
</dbReference>
<feature type="region of interest" description="Disordered" evidence="17">
    <location>
        <begin position="335"/>
        <end position="355"/>
    </location>
</feature>
<feature type="domain" description="Secretin/TonB short N-terminal" evidence="19">
    <location>
        <begin position="49"/>
        <end position="99"/>
    </location>
</feature>
<feature type="short sequence motif" description="TonB C-terminal box" evidence="15">
    <location>
        <begin position="782"/>
        <end position="799"/>
    </location>
</feature>
<dbReference type="GO" id="GO:0015891">
    <property type="term" value="P:siderophore transport"/>
    <property type="evidence" value="ECO:0007669"/>
    <property type="project" value="InterPro"/>
</dbReference>
<dbReference type="NCBIfam" id="TIGR01783">
    <property type="entry name" value="TonB-siderophor"/>
    <property type="match status" value="1"/>
</dbReference>
<dbReference type="Pfam" id="PF00593">
    <property type="entry name" value="TonB_dep_Rec_b-barrel"/>
    <property type="match status" value="1"/>
</dbReference>
<dbReference type="Pfam" id="PF07715">
    <property type="entry name" value="Plug"/>
    <property type="match status" value="1"/>
</dbReference>
<evidence type="ECO:0000256" key="2">
    <source>
        <dbReference type="ARBA" id="ARBA00009810"/>
    </source>
</evidence>
<evidence type="ECO:0000256" key="13">
    <source>
        <dbReference type="ARBA" id="ARBA00023237"/>
    </source>
</evidence>
<dbReference type="InterPro" id="IPR011662">
    <property type="entry name" value="Secretin/TonB_short_N"/>
</dbReference>
<evidence type="ECO:0000256" key="10">
    <source>
        <dbReference type="ARBA" id="ARBA00023077"/>
    </source>
</evidence>
<dbReference type="PROSITE" id="PS01156">
    <property type="entry name" value="TONB_DEPENDENT_REC_2"/>
    <property type="match status" value="1"/>
</dbReference>
<dbReference type="AlphaFoldDB" id="A0AB35WUN5"/>
<evidence type="ECO:0000259" key="19">
    <source>
        <dbReference type="SMART" id="SM00965"/>
    </source>
</evidence>
<sequence>MLMQPTLRALSAAVAMTLATQVLAAPIDLDLPAQPLATSLRQLGEAAGLTIAVDSALVQGRQAPAVSGQLEAHDALSRLLAGSGLSYQQSGNTLIVSQPSADALELSATSINSVGLGATTEGTGSYTSGSTATATKLPLSIRETPQAVSVMTRQRMEDQNLTQLLDVVKQAPGLNVNQGGNAGSDSSNIYSRGFQVENYQIDGLQRLDSNYKSVAQSNDMILYDRVEIIRGATGLTNGVGTPGATVNLIRKRPTADFKSSVSVATGSWNYQRNEVDVGGPLNDSGTLRARVVGAYQDNESYIDRFNERKKVFYGVVEADLTPDTLLTFGMDSQSHEADDHARSGRPLFNSDGSRAKWSRSDSAAASWAYSDRNFTTAFATLEQNLTERWKAKLTLNRDRYEYDEVLGYAAGGNPNPATGAGVNLWAGRWEAKPVQTSVDLNIAGSFDLWGLEHDAVVGYTRQHTEYRTNGYPLWWFDGWSNAIPNIYTWNGDTPGKPPLPATSRIDYQEDQTATYGSTRLRLTNDLSLVLGARVNDWKNTVKTDYYDTTPDTDERRKETGVVTPFAGVVYDLDEHWSVYASYTSIFKPQSNKDINGQYIDPLEGDGYEVGSKAAFFDDRLNLGLALYEIKQDNLAVLIEPNVPVPGGGFAYRAESGTKTRGFELEMSGELAPDWQASASFSRNIVQDAAGSKLNTNVPQNTFKLFTTYTLRGIGNGLTVGGGANWQSEIYSNNQGPNRVRFTQGDYAVVDLMARYPITRQLSATANVNNLFDKEYYTNTAGSSYYGTPRNATVGLKYDF</sequence>
<dbReference type="InterPro" id="IPR037066">
    <property type="entry name" value="Plug_dom_sf"/>
</dbReference>
<evidence type="ECO:0000256" key="11">
    <source>
        <dbReference type="ARBA" id="ARBA00023136"/>
    </source>
</evidence>
<dbReference type="InterPro" id="IPR036942">
    <property type="entry name" value="Beta-barrel_TonB_sf"/>
</dbReference>
<keyword evidence="12 20" id="KW-0675">Receptor</keyword>
<dbReference type="InterPro" id="IPR010917">
    <property type="entry name" value="TonB_rcpt_CS"/>
</dbReference>
<evidence type="ECO:0000313" key="20">
    <source>
        <dbReference type="EMBL" id="MEE1865804.1"/>
    </source>
</evidence>
<dbReference type="InterPro" id="IPR012910">
    <property type="entry name" value="Plug_dom"/>
</dbReference>
<dbReference type="GO" id="GO:0038023">
    <property type="term" value="F:signaling receptor activity"/>
    <property type="evidence" value="ECO:0007669"/>
    <property type="project" value="InterPro"/>
</dbReference>
<keyword evidence="4 14" id="KW-1134">Transmembrane beta strand</keyword>
<dbReference type="GO" id="GO:0009279">
    <property type="term" value="C:cell outer membrane"/>
    <property type="evidence" value="ECO:0007669"/>
    <property type="project" value="UniProtKB-SubCell"/>
</dbReference>
<evidence type="ECO:0000256" key="12">
    <source>
        <dbReference type="ARBA" id="ARBA00023170"/>
    </source>
</evidence>
<keyword evidence="5" id="KW-0410">Iron transport</keyword>
<dbReference type="InterPro" id="IPR039426">
    <property type="entry name" value="TonB-dep_rcpt-like"/>
</dbReference>
<dbReference type="CDD" id="cd01347">
    <property type="entry name" value="ligand_gated_channel"/>
    <property type="match status" value="1"/>
</dbReference>
<name>A0AB35WUN5_9PSED</name>
<feature type="chain" id="PRO_5044339375" evidence="18">
    <location>
        <begin position="25"/>
        <end position="799"/>
    </location>
</feature>
<evidence type="ECO:0000256" key="4">
    <source>
        <dbReference type="ARBA" id="ARBA00022452"/>
    </source>
</evidence>
<evidence type="ECO:0000256" key="1">
    <source>
        <dbReference type="ARBA" id="ARBA00004571"/>
    </source>
</evidence>
<evidence type="ECO:0000256" key="15">
    <source>
        <dbReference type="PROSITE-ProRule" id="PRU10144"/>
    </source>
</evidence>
<dbReference type="Gene3D" id="2.170.130.10">
    <property type="entry name" value="TonB-dependent receptor, plug domain"/>
    <property type="match status" value="1"/>
</dbReference>
<keyword evidence="10 16" id="KW-0798">TonB box</keyword>
<keyword evidence="7 18" id="KW-0732">Signal</keyword>
<dbReference type="Gene3D" id="3.55.50.30">
    <property type="match status" value="1"/>
</dbReference>
<reference evidence="20 21" key="1">
    <citation type="submission" date="2024-01" db="EMBL/GenBank/DDBJ databases">
        <title>Unpublished Manusciprt.</title>
        <authorList>
            <person name="Duman M."/>
            <person name="Valdes E.G."/>
            <person name="Ajmi N."/>
            <person name="Altun S."/>
            <person name="Saticioglu I.B."/>
        </authorList>
    </citation>
    <scope>NUCLEOTIDE SEQUENCE [LARGE SCALE GENOMIC DNA]</scope>
    <source>
        <strain evidence="20 21">120P</strain>
    </source>
</reference>
<keyword evidence="21" id="KW-1185">Reference proteome</keyword>
<dbReference type="PANTHER" id="PTHR32552">
    <property type="entry name" value="FERRICHROME IRON RECEPTOR-RELATED"/>
    <property type="match status" value="1"/>
</dbReference>
<dbReference type="PROSITE" id="PS52016">
    <property type="entry name" value="TONB_DEPENDENT_REC_3"/>
    <property type="match status" value="1"/>
</dbReference>
<gene>
    <name evidence="20" type="ORF">V0R53_05280</name>
</gene>
<evidence type="ECO:0000256" key="5">
    <source>
        <dbReference type="ARBA" id="ARBA00022496"/>
    </source>
</evidence>
<protein>
    <submittedName>
        <fullName evidence="20">TonB-dependent siderophore receptor</fullName>
    </submittedName>
</protein>